<name>A0A397S7B8_9GLOM</name>
<keyword evidence="2" id="KW-1185">Reference proteome</keyword>
<dbReference type="Proteomes" id="UP000265703">
    <property type="component" value="Unassembled WGS sequence"/>
</dbReference>
<feature type="non-terminal residue" evidence="1">
    <location>
        <position position="1"/>
    </location>
</feature>
<dbReference type="EMBL" id="QKYT01002514">
    <property type="protein sequence ID" value="RIA78641.1"/>
    <property type="molecule type" value="Genomic_DNA"/>
</dbReference>
<proteinExistence type="predicted"/>
<evidence type="ECO:0000313" key="2">
    <source>
        <dbReference type="Proteomes" id="UP000265703"/>
    </source>
</evidence>
<organism evidence="1 2">
    <name type="scientific">Glomus cerebriforme</name>
    <dbReference type="NCBI Taxonomy" id="658196"/>
    <lineage>
        <taxon>Eukaryota</taxon>
        <taxon>Fungi</taxon>
        <taxon>Fungi incertae sedis</taxon>
        <taxon>Mucoromycota</taxon>
        <taxon>Glomeromycotina</taxon>
        <taxon>Glomeromycetes</taxon>
        <taxon>Glomerales</taxon>
        <taxon>Glomeraceae</taxon>
        <taxon>Glomus</taxon>
    </lineage>
</organism>
<gene>
    <name evidence="1" type="ORF">C1645_852308</name>
</gene>
<reference evidence="1 2" key="1">
    <citation type="submission" date="2018-06" db="EMBL/GenBank/DDBJ databases">
        <title>Comparative genomics reveals the genomic features of Rhizophagus irregularis, R. cerebriforme, R. diaphanum and Gigaspora rosea, and their symbiotic lifestyle signature.</title>
        <authorList>
            <person name="Morin E."/>
            <person name="San Clemente H."/>
            <person name="Chen E.C.H."/>
            <person name="De La Providencia I."/>
            <person name="Hainaut M."/>
            <person name="Kuo A."/>
            <person name="Kohler A."/>
            <person name="Murat C."/>
            <person name="Tang N."/>
            <person name="Roy S."/>
            <person name="Loubradou J."/>
            <person name="Henrissat B."/>
            <person name="Grigoriev I.V."/>
            <person name="Corradi N."/>
            <person name="Roux C."/>
            <person name="Martin F.M."/>
        </authorList>
    </citation>
    <scope>NUCLEOTIDE SEQUENCE [LARGE SCALE GENOMIC DNA]</scope>
    <source>
        <strain evidence="1 2">DAOM 227022</strain>
    </source>
</reference>
<sequence length="223" mass="24740">RRRNQLNDSNQEVVELIAKLTQLEAQNKPGITQKIIQQGIKMIKDHPIKSVAGGAGTALTLLDLHAKAARVGGLRVENLQAQLAEQKTTIATVQGHLKVSDLTRLPTLPNEKGLQDLINFFNNPPVACSETNHQELKLAQGKEIIQQIISELELGLDKDSSLTQTIAKIKDLIARPDNANNAELEKQLSEAQKIIQQLEQQKTPFGEKLQVIIQIDNDYLSQR</sequence>
<accession>A0A397S7B8</accession>
<comment type="caution">
    <text evidence="1">The sequence shown here is derived from an EMBL/GenBank/DDBJ whole genome shotgun (WGS) entry which is preliminary data.</text>
</comment>
<dbReference type="AlphaFoldDB" id="A0A397S7B8"/>
<evidence type="ECO:0000313" key="1">
    <source>
        <dbReference type="EMBL" id="RIA78641.1"/>
    </source>
</evidence>
<protein>
    <submittedName>
        <fullName evidence="1">Uncharacterized protein</fullName>
    </submittedName>
</protein>